<organism evidence="1 2">
    <name type="scientific">Smallanthus sonchifolius</name>
    <dbReference type="NCBI Taxonomy" id="185202"/>
    <lineage>
        <taxon>Eukaryota</taxon>
        <taxon>Viridiplantae</taxon>
        <taxon>Streptophyta</taxon>
        <taxon>Embryophyta</taxon>
        <taxon>Tracheophyta</taxon>
        <taxon>Spermatophyta</taxon>
        <taxon>Magnoliopsida</taxon>
        <taxon>eudicotyledons</taxon>
        <taxon>Gunneridae</taxon>
        <taxon>Pentapetalae</taxon>
        <taxon>asterids</taxon>
        <taxon>campanulids</taxon>
        <taxon>Asterales</taxon>
        <taxon>Asteraceae</taxon>
        <taxon>Asteroideae</taxon>
        <taxon>Heliantheae alliance</taxon>
        <taxon>Millerieae</taxon>
        <taxon>Smallanthus</taxon>
    </lineage>
</organism>
<proteinExistence type="predicted"/>
<sequence>MFGFMHDEMFGECETSYGHENGGSCNVNKRHPELHLFNVSRFMYIFWDDISISKIKEELTDLNVEKSLEFKETMRHYVKLVKEVSYQVFMQIYVTPPGGLFTIKSCKIPT</sequence>
<name>A0ACB9CB47_9ASTR</name>
<dbReference type="EMBL" id="CM042038">
    <property type="protein sequence ID" value="KAI3731489.1"/>
    <property type="molecule type" value="Genomic_DNA"/>
</dbReference>
<protein>
    <submittedName>
        <fullName evidence="1">Uncharacterized protein</fullName>
    </submittedName>
</protein>
<dbReference type="Proteomes" id="UP001056120">
    <property type="component" value="Linkage Group LG21"/>
</dbReference>
<evidence type="ECO:0000313" key="2">
    <source>
        <dbReference type="Proteomes" id="UP001056120"/>
    </source>
</evidence>
<reference evidence="2" key="1">
    <citation type="journal article" date="2022" name="Mol. Ecol. Resour.">
        <title>The genomes of chicory, endive, great burdock and yacon provide insights into Asteraceae palaeo-polyploidization history and plant inulin production.</title>
        <authorList>
            <person name="Fan W."/>
            <person name="Wang S."/>
            <person name="Wang H."/>
            <person name="Wang A."/>
            <person name="Jiang F."/>
            <person name="Liu H."/>
            <person name="Zhao H."/>
            <person name="Xu D."/>
            <person name="Zhang Y."/>
        </authorList>
    </citation>
    <scope>NUCLEOTIDE SEQUENCE [LARGE SCALE GENOMIC DNA]</scope>
    <source>
        <strain evidence="2">cv. Yunnan</strain>
    </source>
</reference>
<comment type="caution">
    <text evidence="1">The sequence shown here is derived from an EMBL/GenBank/DDBJ whole genome shotgun (WGS) entry which is preliminary data.</text>
</comment>
<evidence type="ECO:0000313" key="1">
    <source>
        <dbReference type="EMBL" id="KAI3731489.1"/>
    </source>
</evidence>
<reference evidence="1 2" key="2">
    <citation type="journal article" date="2022" name="Mol. Ecol. Resour.">
        <title>The genomes of chicory, endive, great burdock and yacon provide insights into Asteraceae paleo-polyploidization history and plant inulin production.</title>
        <authorList>
            <person name="Fan W."/>
            <person name="Wang S."/>
            <person name="Wang H."/>
            <person name="Wang A."/>
            <person name="Jiang F."/>
            <person name="Liu H."/>
            <person name="Zhao H."/>
            <person name="Xu D."/>
            <person name="Zhang Y."/>
        </authorList>
    </citation>
    <scope>NUCLEOTIDE SEQUENCE [LARGE SCALE GENOMIC DNA]</scope>
    <source>
        <strain evidence="2">cv. Yunnan</strain>
        <tissue evidence="1">Leaves</tissue>
    </source>
</reference>
<keyword evidence="2" id="KW-1185">Reference proteome</keyword>
<accession>A0ACB9CB47</accession>
<gene>
    <name evidence="1" type="ORF">L1987_62677</name>
</gene>